<sequence length="812" mass="92609">MEGVGVGGDPPKDPAKEDVYCILPASVTGDQWHIAAASILSSEYGKFSTTDPERKKLCDERRGDFGLWFNLIPVVVITYQASWGKRENIKKENIMNAYRKLVASKDYTPEAYLEDLLAERIHGEATFNYLQLVGANPIVAILEFNEMPKQSIVKRYMMSVGHKDYDYLRRVHVQLKKEMNSPFPTFSEILTKVENTRRIHRWEAGPPPIPSKDAERGEYHYRVIDYFAATTIVAQALEGHDAAERRQRLEHLQGRMSNYHPDVLEYKRAEGLKKGGPANPQEAINRAVEAKFKELLNLVQQLPVLGCNPSDAPFHPRRLRRLILYNHRNHRTVNQQTNSTAEIYEAFCKTVEEVDKTSTQIGAGGQPIPEAQRYEISTDIIVINTTDEVFMDGAGKEPRQINLFDKLEWVPRQGLVKGEWVKKPNWEYPGPDMFVTAGFWREVAKRGDIFGVFSGRTGSIDVAMFHGVNVFWWDEPWLEFAARDPLALYTYGINPQDLQAWTVTELQHRARPDNSKDGVHVQSQKKTVREIAGAQEKKDKADGIPAFVEADEDNPFTWVDGIRELAISKLPNAQKTNSLTAGQGAYTSRKKDQIPQCMRCLQLAAASWVGLPEPVLYPNPGGMDDWAEMRKVPLRQWLAGEIQTHNVRLGPSAERYVSVLPYVPPGTPASDNNTTFSEDVQPWTFLGALPLEREVKNRAYRWPYVAEDKIKWHNWFFWEGIIRRNGVSMYEYAAEDASKTKLMRTEVVNDGKQTITYNVYEKVITTQYSVPYSNDTAMRVFTAGRGEKGKWLAGSPWRIESTVLDDLRYVRE</sequence>
<accession>A0AAJ0B0U5</accession>
<evidence type="ECO:0000313" key="2">
    <source>
        <dbReference type="Proteomes" id="UP001239445"/>
    </source>
</evidence>
<protein>
    <submittedName>
        <fullName evidence="1">Uncharacterized protein</fullName>
    </submittedName>
</protein>
<proteinExistence type="predicted"/>
<organism evidence="1 2">
    <name type="scientific">Echria macrotheca</name>
    <dbReference type="NCBI Taxonomy" id="438768"/>
    <lineage>
        <taxon>Eukaryota</taxon>
        <taxon>Fungi</taxon>
        <taxon>Dikarya</taxon>
        <taxon>Ascomycota</taxon>
        <taxon>Pezizomycotina</taxon>
        <taxon>Sordariomycetes</taxon>
        <taxon>Sordariomycetidae</taxon>
        <taxon>Sordariales</taxon>
        <taxon>Schizotheciaceae</taxon>
        <taxon>Echria</taxon>
    </lineage>
</organism>
<comment type="caution">
    <text evidence="1">The sequence shown here is derived from an EMBL/GenBank/DDBJ whole genome shotgun (WGS) entry which is preliminary data.</text>
</comment>
<reference evidence="1" key="1">
    <citation type="submission" date="2023-06" db="EMBL/GenBank/DDBJ databases">
        <title>Genome-scale phylogeny and comparative genomics of the fungal order Sordariales.</title>
        <authorList>
            <consortium name="Lawrence Berkeley National Laboratory"/>
            <person name="Hensen N."/>
            <person name="Bonometti L."/>
            <person name="Westerberg I."/>
            <person name="Brannstrom I.O."/>
            <person name="Guillou S."/>
            <person name="Cros-Aarteil S."/>
            <person name="Calhoun S."/>
            <person name="Haridas S."/>
            <person name="Kuo A."/>
            <person name="Mondo S."/>
            <person name="Pangilinan J."/>
            <person name="Riley R."/>
            <person name="Labutti K."/>
            <person name="Andreopoulos B."/>
            <person name="Lipzen A."/>
            <person name="Chen C."/>
            <person name="Yanf M."/>
            <person name="Daum C."/>
            <person name="Ng V."/>
            <person name="Clum A."/>
            <person name="Steindorff A."/>
            <person name="Ohm R."/>
            <person name="Martin F."/>
            <person name="Silar P."/>
            <person name="Natvig D."/>
            <person name="Lalanne C."/>
            <person name="Gautier V."/>
            <person name="Ament-Velasquez S.L."/>
            <person name="Kruys A."/>
            <person name="Hutchinson M.I."/>
            <person name="Powell A.J."/>
            <person name="Barry K."/>
            <person name="Miller A.N."/>
            <person name="Grigoriev I.V."/>
            <person name="Debuchy R."/>
            <person name="Gladieux P."/>
            <person name="Thoren M.H."/>
            <person name="Johannesson H."/>
        </authorList>
    </citation>
    <scope>NUCLEOTIDE SEQUENCE</scope>
    <source>
        <strain evidence="1">PSN4</strain>
    </source>
</reference>
<dbReference type="AlphaFoldDB" id="A0AAJ0B0U5"/>
<gene>
    <name evidence="1" type="ORF">QBC47DRAFT_440205</name>
</gene>
<keyword evidence="2" id="KW-1185">Reference proteome</keyword>
<dbReference type="Proteomes" id="UP001239445">
    <property type="component" value="Unassembled WGS sequence"/>
</dbReference>
<name>A0AAJ0B0U5_9PEZI</name>
<evidence type="ECO:0000313" key="1">
    <source>
        <dbReference type="EMBL" id="KAK1749596.1"/>
    </source>
</evidence>
<dbReference type="EMBL" id="MU839855">
    <property type="protein sequence ID" value="KAK1749596.1"/>
    <property type="molecule type" value="Genomic_DNA"/>
</dbReference>